<keyword evidence="1" id="KW-0812">Transmembrane</keyword>
<proteinExistence type="predicted"/>
<reference evidence="2 3" key="1">
    <citation type="submission" date="2021-03" db="EMBL/GenBank/DDBJ databases">
        <title>Genomic Encyclopedia of Type Strains, Phase IV (KMG-IV): sequencing the most valuable type-strain genomes for metagenomic binning, comparative biology and taxonomic classification.</title>
        <authorList>
            <person name="Goeker M."/>
        </authorList>
    </citation>
    <scope>NUCLEOTIDE SEQUENCE [LARGE SCALE GENOMIC DNA]</scope>
    <source>
        <strain evidence="2 3">DSM 24004</strain>
    </source>
</reference>
<protein>
    <submittedName>
        <fullName evidence="2">Membrane protein YwzB</fullName>
    </submittedName>
</protein>
<dbReference type="Proteomes" id="UP001519342">
    <property type="component" value="Unassembled WGS sequence"/>
</dbReference>
<accession>A0ABS4GBP6</accession>
<feature type="transmembrane region" description="Helical" evidence="1">
    <location>
        <begin position="38"/>
        <end position="60"/>
    </location>
</feature>
<evidence type="ECO:0000256" key="1">
    <source>
        <dbReference type="SAM" id="Phobius"/>
    </source>
</evidence>
<evidence type="ECO:0000313" key="2">
    <source>
        <dbReference type="EMBL" id="MBP1925102.1"/>
    </source>
</evidence>
<keyword evidence="3" id="KW-1185">Reference proteome</keyword>
<dbReference type="EMBL" id="JAGGKS010000002">
    <property type="protein sequence ID" value="MBP1925102.1"/>
    <property type="molecule type" value="Genomic_DNA"/>
</dbReference>
<gene>
    <name evidence="2" type="ORF">J2Z76_000959</name>
</gene>
<organism evidence="2 3">
    <name type="scientific">Sedimentibacter acidaminivorans</name>
    <dbReference type="NCBI Taxonomy" id="913099"/>
    <lineage>
        <taxon>Bacteria</taxon>
        <taxon>Bacillati</taxon>
        <taxon>Bacillota</taxon>
        <taxon>Tissierellia</taxon>
        <taxon>Sedimentibacter</taxon>
    </lineage>
</organism>
<feature type="transmembrane region" description="Helical" evidence="1">
    <location>
        <begin position="5"/>
        <end position="26"/>
    </location>
</feature>
<name>A0ABS4GBP6_9FIRM</name>
<sequence>MKKTIVYWGISIIFFIINFKILGFIYDKFVPSNTITDIMVIFIIIFINIPLSVICTEKVFSIVREE</sequence>
<keyword evidence="1" id="KW-0472">Membrane</keyword>
<keyword evidence="1" id="KW-1133">Transmembrane helix</keyword>
<dbReference type="RefSeq" id="WP_209510850.1">
    <property type="nucleotide sequence ID" value="NZ_JAGGKS010000002.1"/>
</dbReference>
<evidence type="ECO:0000313" key="3">
    <source>
        <dbReference type="Proteomes" id="UP001519342"/>
    </source>
</evidence>
<comment type="caution">
    <text evidence="2">The sequence shown here is derived from an EMBL/GenBank/DDBJ whole genome shotgun (WGS) entry which is preliminary data.</text>
</comment>